<reference evidence="2" key="1">
    <citation type="submission" date="2023-07" db="EMBL/GenBank/DDBJ databases">
        <title>The carbon used by Thiothrix.</title>
        <authorList>
            <person name="Chen L."/>
        </authorList>
    </citation>
    <scope>NUCLEOTIDE SEQUENCE [LARGE SCALE GENOMIC DNA]</scope>
</reference>
<accession>A0ABU6CW29</accession>
<dbReference type="SUPFAM" id="SSF46689">
    <property type="entry name" value="Homeodomain-like"/>
    <property type="match status" value="1"/>
</dbReference>
<dbReference type="Gene3D" id="1.10.10.60">
    <property type="entry name" value="Homeodomain-like"/>
    <property type="match status" value="1"/>
</dbReference>
<reference evidence="1 2" key="2">
    <citation type="submission" date="2024-01" db="EMBL/GenBank/DDBJ databases">
        <authorList>
            <person name="Xie X."/>
        </authorList>
    </citation>
    <scope>NUCLEOTIDE SEQUENCE [LARGE SCALE GENOMIC DNA]</scope>
    <source>
        <strain evidence="1">SCUT-1</strain>
    </source>
</reference>
<dbReference type="InterPro" id="IPR009057">
    <property type="entry name" value="Homeodomain-like_sf"/>
</dbReference>
<evidence type="ECO:0008006" key="3">
    <source>
        <dbReference type="Google" id="ProtNLM"/>
    </source>
</evidence>
<organism evidence="1 2">
    <name type="scientific">Candidatus Thiothrix phosphatis</name>
    <dbReference type="NCBI Taxonomy" id="3112415"/>
    <lineage>
        <taxon>Bacteria</taxon>
        <taxon>Pseudomonadati</taxon>
        <taxon>Pseudomonadota</taxon>
        <taxon>Gammaproteobacteria</taxon>
        <taxon>Thiotrichales</taxon>
        <taxon>Thiotrichaceae</taxon>
        <taxon>Thiothrix</taxon>
    </lineage>
</organism>
<sequence length="112" mass="11713">MQTANMHAQVAPATGDKGLTATPSTRCLLPASTLLDAIVQAKQTRATTGKGNAYAELLEAFHKAILPAFFIECGGNLSEISRLLGIHRESVRKYATLAELDTTGTAGKAGAE</sequence>
<dbReference type="EMBL" id="JAYMYJ010000061">
    <property type="protein sequence ID" value="MEB4590781.1"/>
    <property type="molecule type" value="Genomic_DNA"/>
</dbReference>
<keyword evidence="2" id="KW-1185">Reference proteome</keyword>
<evidence type="ECO:0000313" key="1">
    <source>
        <dbReference type="EMBL" id="MEB4590781.1"/>
    </source>
</evidence>
<evidence type="ECO:0000313" key="2">
    <source>
        <dbReference type="Proteomes" id="UP001308005"/>
    </source>
</evidence>
<name>A0ABU6CW29_9GAMM</name>
<proteinExistence type="predicted"/>
<protein>
    <recommendedName>
        <fullName evidence="3">DNA binding HTH domain-containing protein</fullName>
    </recommendedName>
</protein>
<dbReference type="RefSeq" id="WP_324694145.1">
    <property type="nucleotide sequence ID" value="NZ_JAYMYJ010000061.1"/>
</dbReference>
<comment type="caution">
    <text evidence="1">The sequence shown here is derived from an EMBL/GenBank/DDBJ whole genome shotgun (WGS) entry which is preliminary data.</text>
</comment>
<dbReference type="Proteomes" id="UP001308005">
    <property type="component" value="Unassembled WGS sequence"/>
</dbReference>
<gene>
    <name evidence="1" type="ORF">VSS37_07305</name>
</gene>